<reference evidence="2 3" key="1">
    <citation type="submission" date="2018-12" db="EMBL/GenBank/DDBJ databases">
        <authorList>
            <person name="Criscuolo A."/>
        </authorList>
    </citation>
    <scope>NUCLEOTIDE SEQUENCE [LARGE SCALE GENOMIC DNA]</scope>
    <source>
        <strain evidence="2">ACIP1116241</strain>
    </source>
</reference>
<dbReference type="EMBL" id="UZWE01000037">
    <property type="protein sequence ID" value="VDS09561.1"/>
    <property type="molecule type" value="Genomic_DNA"/>
</dbReference>
<dbReference type="RefSeq" id="WP_241232815.1">
    <property type="nucleotide sequence ID" value="NZ_UZWE01000037.1"/>
</dbReference>
<dbReference type="AlphaFoldDB" id="A0A3S4GPG5"/>
<evidence type="ECO:0000259" key="1">
    <source>
        <dbReference type="Pfam" id="PF06527"/>
    </source>
</evidence>
<sequence>MSTGLVAPCKRSATAREIGGVKCRPLPISVTPVPDELLSGWLSRLAASNHCEVADLLNHIGIGGKHAAALDHDINMLAADRISVAARIDPAFVLSMTFAAMQEAEMRLTAQVPFQTCPNCADGGLELRHWRRAWAFDCQMCGDRLLPKADKQKGAVVSEKLVNRARNGARVLERVAMSGSARELRRAMRAVTFAMGLNALRGDPFFALQSPRSNIRLFCLAAVVSAQSRPLVKAALCSMDIDVYSRVALLRAYDKEPRLLATVDQIAQRMRLRVGGSATSSHI</sequence>
<proteinExistence type="predicted"/>
<dbReference type="Proteomes" id="UP000270743">
    <property type="component" value="Unassembled WGS sequence"/>
</dbReference>
<dbReference type="InterPro" id="IPR009492">
    <property type="entry name" value="TniQ"/>
</dbReference>
<name>A0A3S4GPG5_9RHOB</name>
<evidence type="ECO:0000313" key="3">
    <source>
        <dbReference type="Proteomes" id="UP000270743"/>
    </source>
</evidence>
<dbReference type="Pfam" id="PF06527">
    <property type="entry name" value="TniQ"/>
    <property type="match status" value="1"/>
</dbReference>
<feature type="domain" description="TniQ" evidence="1">
    <location>
        <begin position="27"/>
        <end position="137"/>
    </location>
</feature>
<accession>A0A3S4GPG5</accession>
<protein>
    <recommendedName>
        <fullName evidence="1">TniQ domain-containing protein</fullName>
    </recommendedName>
</protein>
<organism evidence="2 3">
    <name type="scientific">Paracoccus haematequi</name>
    <dbReference type="NCBI Taxonomy" id="2491866"/>
    <lineage>
        <taxon>Bacteria</taxon>
        <taxon>Pseudomonadati</taxon>
        <taxon>Pseudomonadota</taxon>
        <taxon>Alphaproteobacteria</taxon>
        <taxon>Rhodobacterales</taxon>
        <taxon>Paracoccaceae</taxon>
        <taxon>Paracoccus</taxon>
    </lineage>
</organism>
<keyword evidence="3" id="KW-1185">Reference proteome</keyword>
<evidence type="ECO:0000313" key="2">
    <source>
        <dbReference type="EMBL" id="VDS09561.1"/>
    </source>
</evidence>
<gene>
    <name evidence="2" type="ORF">PARHAE_02764</name>
</gene>